<evidence type="ECO:0000313" key="2">
    <source>
        <dbReference type="Proteomes" id="UP001062846"/>
    </source>
</evidence>
<accession>A0ACC0PSA0</accession>
<keyword evidence="2" id="KW-1185">Reference proteome</keyword>
<organism evidence="1 2">
    <name type="scientific">Rhododendron molle</name>
    <name type="common">Chinese azalea</name>
    <name type="synonym">Azalea mollis</name>
    <dbReference type="NCBI Taxonomy" id="49168"/>
    <lineage>
        <taxon>Eukaryota</taxon>
        <taxon>Viridiplantae</taxon>
        <taxon>Streptophyta</taxon>
        <taxon>Embryophyta</taxon>
        <taxon>Tracheophyta</taxon>
        <taxon>Spermatophyta</taxon>
        <taxon>Magnoliopsida</taxon>
        <taxon>eudicotyledons</taxon>
        <taxon>Gunneridae</taxon>
        <taxon>Pentapetalae</taxon>
        <taxon>asterids</taxon>
        <taxon>Ericales</taxon>
        <taxon>Ericaceae</taxon>
        <taxon>Ericoideae</taxon>
        <taxon>Rhodoreae</taxon>
        <taxon>Rhododendron</taxon>
    </lineage>
</organism>
<protein>
    <submittedName>
        <fullName evidence="1">Uncharacterized protein</fullName>
    </submittedName>
</protein>
<proteinExistence type="predicted"/>
<name>A0ACC0PSA0_RHOML</name>
<dbReference type="EMBL" id="CM046389">
    <property type="protein sequence ID" value="KAI8568627.1"/>
    <property type="molecule type" value="Genomic_DNA"/>
</dbReference>
<comment type="caution">
    <text evidence="1">The sequence shown here is derived from an EMBL/GenBank/DDBJ whole genome shotgun (WGS) entry which is preliminary data.</text>
</comment>
<dbReference type="Proteomes" id="UP001062846">
    <property type="component" value="Chromosome 2"/>
</dbReference>
<gene>
    <name evidence="1" type="ORF">RHMOL_Rhmol02G0215100</name>
</gene>
<reference evidence="1" key="1">
    <citation type="submission" date="2022-02" db="EMBL/GenBank/DDBJ databases">
        <title>Plant Genome Project.</title>
        <authorList>
            <person name="Zhang R.-G."/>
        </authorList>
    </citation>
    <scope>NUCLEOTIDE SEQUENCE</scope>
    <source>
        <strain evidence="1">AT1</strain>
    </source>
</reference>
<sequence>MTLLKTGVYLENYLNFNFGNGGNELGLQDFFNYPRAHQQSNELCQNEASYANPYHGEGYVNMPRRTSLPLPGKAMQDRLTMFHVVNNLWSNTISSPSFLSI</sequence>
<evidence type="ECO:0000313" key="1">
    <source>
        <dbReference type="EMBL" id="KAI8568627.1"/>
    </source>
</evidence>